<accession>A0A2T5GBQ5</accession>
<protein>
    <submittedName>
        <fullName evidence="2">Uncharacterized protein</fullName>
    </submittedName>
</protein>
<reference evidence="2 3" key="1">
    <citation type="submission" date="2017-08" db="EMBL/GenBank/DDBJ databases">
        <title>Burning lignite coal seam in the remote Altai Mountains harbors a hydrogen-driven thermophilic microbial community.</title>
        <authorList>
            <person name="Kadnikov V.V."/>
            <person name="Mardanov A.V."/>
            <person name="Ivasenko D."/>
            <person name="Beletsky A.V."/>
            <person name="Karnachuk O.V."/>
            <person name="Ravin N.V."/>
        </authorList>
    </citation>
    <scope>NUCLEOTIDE SEQUENCE [LARGE SCALE GENOMIC DNA]</scope>
    <source>
        <strain evidence="2">AL33</strain>
    </source>
</reference>
<sequence>MTFFGSKKRKRRQKNPPQRGGGLPRYHPFWPARTGSPVPSPDRCPHRASRIQRKRTLSAGPPTDPLFALSPPTDPATRDSGRTAVRPRPRPVVTPHPFAGSAPGRYAPAAAAAASSLRPPLSGCPEPGAHGPIFARFALVRGKA</sequence>
<feature type="region of interest" description="Disordered" evidence="1">
    <location>
        <begin position="1"/>
        <end position="104"/>
    </location>
</feature>
<organism evidence="2 3">
    <name type="scientific">Hydrogenibacillus schlegelii</name>
    <name type="common">Bacillus schlegelii</name>
    <dbReference type="NCBI Taxonomy" id="1484"/>
    <lineage>
        <taxon>Bacteria</taxon>
        <taxon>Bacillati</taxon>
        <taxon>Bacillota</taxon>
        <taxon>Bacilli</taxon>
        <taxon>Bacillales</taxon>
        <taxon>Bacillales Family X. Incertae Sedis</taxon>
        <taxon>Hydrogenibacillus</taxon>
    </lineage>
</organism>
<dbReference type="Proteomes" id="UP000244180">
    <property type="component" value="Unassembled WGS sequence"/>
</dbReference>
<dbReference type="EMBL" id="PEBV01000013">
    <property type="protein sequence ID" value="PTQ53624.1"/>
    <property type="molecule type" value="Genomic_DNA"/>
</dbReference>
<dbReference type="AlphaFoldDB" id="A0A2T5GBQ5"/>
<evidence type="ECO:0000313" key="2">
    <source>
        <dbReference type="EMBL" id="PTQ53624.1"/>
    </source>
</evidence>
<name>A0A2T5GBQ5_HYDSH</name>
<comment type="caution">
    <text evidence="2">The sequence shown here is derived from an EMBL/GenBank/DDBJ whole genome shotgun (WGS) entry which is preliminary data.</text>
</comment>
<feature type="compositionally biased region" description="Basic residues" evidence="1">
    <location>
        <begin position="46"/>
        <end position="56"/>
    </location>
</feature>
<proteinExistence type="predicted"/>
<gene>
    <name evidence="2" type="ORF">HSCHL_1689</name>
</gene>
<evidence type="ECO:0000256" key="1">
    <source>
        <dbReference type="SAM" id="MobiDB-lite"/>
    </source>
</evidence>
<evidence type="ECO:0000313" key="3">
    <source>
        <dbReference type="Proteomes" id="UP000244180"/>
    </source>
</evidence>
<feature type="compositionally biased region" description="Basic residues" evidence="1">
    <location>
        <begin position="1"/>
        <end position="14"/>
    </location>
</feature>